<proteinExistence type="predicted"/>
<accession>A0A9X3EKM4</accession>
<dbReference type="RefSeq" id="WP_267767659.1">
    <property type="nucleotide sequence ID" value="NZ_JAPNKE010000002.1"/>
</dbReference>
<dbReference type="Proteomes" id="UP001150924">
    <property type="component" value="Unassembled WGS sequence"/>
</dbReference>
<name>A0A9X3EKM4_9BACT</name>
<reference evidence="1" key="1">
    <citation type="submission" date="2022-11" db="EMBL/GenBank/DDBJ databases">
        <title>Minimal conservation of predation-associated metabolite biosynthetic gene clusters underscores biosynthetic potential of Myxococcota including descriptions for ten novel species: Archangium lansinium sp. nov., Myxococcus landrumus sp. nov., Nannocystis bai.</title>
        <authorList>
            <person name="Ahearne A."/>
            <person name="Stevens C."/>
            <person name="Phillips K."/>
        </authorList>
    </citation>
    <scope>NUCLEOTIDE SEQUENCE</scope>
    <source>
        <strain evidence="1">Na p29</strain>
    </source>
</reference>
<dbReference type="EMBL" id="JAPNKE010000002">
    <property type="protein sequence ID" value="MCY1005813.1"/>
    <property type="molecule type" value="Genomic_DNA"/>
</dbReference>
<sequence>MGVSFFVLSPRVLGLGLVWMGAPLLAACGEEEDSGPPPIGPIQQVSYEVIPTPLYELGMLDLTLENASYEQREAFTVEVRDAMLPDVVALVGLADQMLDTELTPGGFQRVTNPSLQTRLMASGAEVESLAAALGYVFSQWSVLVTDFAAEDGGTGYAVVTFDVAQVDPELGQAFFDHAAEVDVGLGGGYFAFGSEVIYLNLRGPDGEPYSGLDDDSFVTAVEEAADSFAPYKAALAQAGEAGVIFVENDWKTAPAGEDFLNVLDPLGEAALAKLATLQEEHVARFKAAVDAYGWE</sequence>
<comment type="caution">
    <text evidence="1">The sequence shown here is derived from an EMBL/GenBank/DDBJ whole genome shotgun (WGS) entry which is preliminary data.</text>
</comment>
<dbReference type="AlphaFoldDB" id="A0A9X3EKM4"/>
<organism evidence="1 2">
    <name type="scientific">Nannocystis pusilla</name>
    <dbReference type="NCBI Taxonomy" id="889268"/>
    <lineage>
        <taxon>Bacteria</taxon>
        <taxon>Pseudomonadati</taxon>
        <taxon>Myxococcota</taxon>
        <taxon>Polyangia</taxon>
        <taxon>Nannocystales</taxon>
        <taxon>Nannocystaceae</taxon>
        <taxon>Nannocystis</taxon>
    </lineage>
</organism>
<keyword evidence="2" id="KW-1185">Reference proteome</keyword>
<gene>
    <name evidence="1" type="ORF">OV079_09590</name>
</gene>
<evidence type="ECO:0000313" key="2">
    <source>
        <dbReference type="Proteomes" id="UP001150924"/>
    </source>
</evidence>
<evidence type="ECO:0000313" key="1">
    <source>
        <dbReference type="EMBL" id="MCY1005813.1"/>
    </source>
</evidence>
<protein>
    <submittedName>
        <fullName evidence="1">Uncharacterized protein</fullName>
    </submittedName>
</protein>